<dbReference type="RefSeq" id="XP_049180254.1">
    <property type="nucleotide sequence ID" value="XM_049323959.1"/>
</dbReference>
<keyword evidence="3" id="KW-0472">Membrane</keyword>
<keyword evidence="3" id="KW-1133">Transmembrane helix</keyword>
<dbReference type="AlphaFoldDB" id="A0AAI9SWR2"/>
<keyword evidence="3" id="KW-0812">Transmembrane</keyword>
<evidence type="ECO:0000313" key="5">
    <source>
        <dbReference type="Proteomes" id="UP001202479"/>
    </source>
</evidence>
<dbReference type="Proteomes" id="UP001202479">
    <property type="component" value="Unassembled WGS sequence"/>
</dbReference>
<comment type="caution">
    <text evidence="4">The sequence shown here is derived from an EMBL/GenBank/DDBJ whole genome shotgun (WGS) entry which is preliminary data.</text>
</comment>
<keyword evidence="1" id="KW-0175">Coiled coil</keyword>
<name>A0AAI9SWR2_9ASCO</name>
<dbReference type="EMBL" id="JAHUZD010000095">
    <property type="protein sequence ID" value="KAI3404509.2"/>
    <property type="molecule type" value="Genomic_DNA"/>
</dbReference>
<evidence type="ECO:0000256" key="1">
    <source>
        <dbReference type="SAM" id="Coils"/>
    </source>
</evidence>
<evidence type="ECO:0000313" key="4">
    <source>
        <dbReference type="EMBL" id="KAI3404509.2"/>
    </source>
</evidence>
<organism evidence="4 5">
    <name type="scientific">Candida oxycetoniae</name>
    <dbReference type="NCBI Taxonomy" id="497107"/>
    <lineage>
        <taxon>Eukaryota</taxon>
        <taxon>Fungi</taxon>
        <taxon>Dikarya</taxon>
        <taxon>Ascomycota</taxon>
        <taxon>Saccharomycotina</taxon>
        <taxon>Pichiomycetes</taxon>
        <taxon>Debaryomycetaceae</taxon>
        <taxon>Candida/Lodderomyces clade</taxon>
        <taxon>Candida</taxon>
    </lineage>
</organism>
<keyword evidence="5" id="KW-1185">Reference proteome</keyword>
<feature type="coiled-coil region" evidence="1">
    <location>
        <begin position="151"/>
        <end position="178"/>
    </location>
</feature>
<protein>
    <submittedName>
        <fullName evidence="4">Uncharacterized protein</fullName>
    </submittedName>
</protein>
<dbReference type="GeneID" id="73380318"/>
<feature type="region of interest" description="Disordered" evidence="2">
    <location>
        <begin position="1"/>
        <end position="52"/>
    </location>
</feature>
<evidence type="ECO:0000256" key="2">
    <source>
        <dbReference type="SAM" id="MobiDB-lite"/>
    </source>
</evidence>
<evidence type="ECO:0000256" key="3">
    <source>
        <dbReference type="SAM" id="Phobius"/>
    </source>
</evidence>
<gene>
    <name evidence="4" type="ORF">KGF56_002701</name>
</gene>
<accession>A0AAI9SWR2</accession>
<proteinExistence type="predicted"/>
<feature type="transmembrane region" description="Helical" evidence="3">
    <location>
        <begin position="205"/>
        <end position="225"/>
    </location>
</feature>
<feature type="compositionally biased region" description="Polar residues" evidence="2">
    <location>
        <begin position="37"/>
        <end position="47"/>
    </location>
</feature>
<sequence length="237" mass="27815">MNTRPYIKSEPHNLGEPLPLTYISSSSRPNKAKATSIKDTLSSTDMNLSRHRPRLHQTDTVIPSQQFQQQNSNYKSSSNLNLVDRLMAQRSAPPATNSQQQQQQQQQLTRTKIKTKLRQLVHEFNDIETVDQSNLLLFDMKLNELVELVDQTKYQIGIEELEEEINKQEKENQIHKKEQTLSNKSSFENYSLIEHIVQNVYTFRYWIFFLATLIIIGLLSLSTLAEDFKYRYCYYFC</sequence>
<reference evidence="4" key="1">
    <citation type="journal article" date="2022" name="DNA Res.">
        <title>Genome analysis of five recently described species of the CUG-Ser clade uncovers Candida theae as a new hybrid lineage with pathogenic potential in the Candida parapsilosis species complex.</title>
        <authorList>
            <person name="Mixao V."/>
            <person name="Del Olmo V."/>
            <person name="Hegedusova E."/>
            <person name="Saus E."/>
            <person name="Pryszcz L."/>
            <person name="Cillingova A."/>
            <person name="Nosek J."/>
            <person name="Gabaldon T."/>
        </authorList>
    </citation>
    <scope>NUCLEOTIDE SEQUENCE</scope>
    <source>
        <strain evidence="4">CBS 10844</strain>
    </source>
</reference>